<dbReference type="InterPro" id="IPR040898">
    <property type="entry name" value="CxC6"/>
</dbReference>
<reference evidence="4" key="1">
    <citation type="submission" date="2023-03" db="EMBL/GenBank/DDBJ databases">
        <title>Massive genome expansion in bonnet fungi (Mycena s.s.) driven by repeated elements and novel gene families across ecological guilds.</title>
        <authorList>
            <consortium name="Lawrence Berkeley National Laboratory"/>
            <person name="Harder C.B."/>
            <person name="Miyauchi S."/>
            <person name="Viragh M."/>
            <person name="Kuo A."/>
            <person name="Thoen E."/>
            <person name="Andreopoulos B."/>
            <person name="Lu D."/>
            <person name="Skrede I."/>
            <person name="Drula E."/>
            <person name="Henrissat B."/>
            <person name="Morin E."/>
            <person name="Kohler A."/>
            <person name="Barry K."/>
            <person name="LaButti K."/>
            <person name="Morin E."/>
            <person name="Salamov A."/>
            <person name="Lipzen A."/>
            <person name="Mereny Z."/>
            <person name="Hegedus B."/>
            <person name="Baldrian P."/>
            <person name="Stursova M."/>
            <person name="Weitz H."/>
            <person name="Taylor A."/>
            <person name="Grigoriev I.V."/>
            <person name="Nagy L.G."/>
            <person name="Martin F."/>
            <person name="Kauserud H."/>
        </authorList>
    </citation>
    <scope>NUCLEOTIDE SEQUENCE</scope>
    <source>
        <strain evidence="4">CBHHK002</strain>
    </source>
</reference>
<comment type="caution">
    <text evidence="4">The sequence shown here is derived from an EMBL/GenBank/DDBJ whole genome shotgun (WGS) entry which is preliminary data.</text>
</comment>
<feature type="domain" description="CxC6 like cysteine cluster associated with KDZ" evidence="3">
    <location>
        <begin position="192"/>
        <end position="257"/>
    </location>
</feature>
<gene>
    <name evidence="4" type="ORF">DFH08DRAFT_65455</name>
</gene>
<dbReference type="Pfam" id="PF18721">
    <property type="entry name" value="CxC6"/>
    <property type="match status" value="1"/>
</dbReference>
<feature type="region of interest" description="Disordered" evidence="1">
    <location>
        <begin position="284"/>
        <end position="318"/>
    </location>
</feature>
<proteinExistence type="predicted"/>
<protein>
    <submittedName>
        <fullName evidence="4">Uncharacterized protein</fullName>
    </submittedName>
</protein>
<evidence type="ECO:0000313" key="5">
    <source>
        <dbReference type="Proteomes" id="UP001218218"/>
    </source>
</evidence>
<feature type="compositionally biased region" description="Polar residues" evidence="1">
    <location>
        <begin position="286"/>
        <end position="308"/>
    </location>
</feature>
<dbReference type="Proteomes" id="UP001218218">
    <property type="component" value="Unassembled WGS sequence"/>
</dbReference>
<name>A0AAD7AAF6_9AGAR</name>
<dbReference type="AlphaFoldDB" id="A0AAD7AAF6"/>
<keyword evidence="5" id="KW-1185">Reference proteome</keyword>
<feature type="domain" description="CxC5 like cysteine cluster associated with KDZ" evidence="2">
    <location>
        <begin position="4"/>
        <end position="96"/>
    </location>
</feature>
<dbReference type="Pfam" id="PF18718">
    <property type="entry name" value="CxC5"/>
    <property type="match status" value="1"/>
</dbReference>
<sequence length="506" mass="57426">MVVEGRLFTLHRGVLPVFSKSWYCRACHIRYYNNFFVRDASHEASQREYYSQGIPKFIHVAESTYIEPALCQFFTVQMALEHGTCQGIARVYNMTLGSSDLPNGSRLSHELTGDLVLDGFILYALLQDKVTRCETLMLPHRGYQNHRFDQAMAERNARMTGTGQPMWAHACHRCMRIYQGQDGNWYRMTAGVHDGVDVRHLCCSVHDCQEALPTQRDFFCITHRDLIKQCCITGCNELAQPGFRTCSNDSHRAFQTHAEEKNTAMFQLRARLRNATISDVAAAGSLPTNDTPLSPDNQPPANSSSNSLPRGMPKGKLSRSWTHNEQLFVRCCGIIISRATMYGSEGVSGVKNFLKGTFPTQYPGALPSYIFYDNNCSLMKHLRATDDHYFDKVGLPVDVFHFKCKHSEDDIFCQLHCNPARFRELIDAEGKWVFNSSAAEQANVWFGKFQNVVQDMAVIKYNFFLDEMIAVHNEHITGQLRDQGHSPHIQSDLLLAGRSPFIHTLS</sequence>
<accession>A0AAD7AAF6</accession>
<evidence type="ECO:0000313" key="4">
    <source>
        <dbReference type="EMBL" id="KAJ7353448.1"/>
    </source>
</evidence>
<organism evidence="4 5">
    <name type="scientific">Mycena albidolilacea</name>
    <dbReference type="NCBI Taxonomy" id="1033008"/>
    <lineage>
        <taxon>Eukaryota</taxon>
        <taxon>Fungi</taxon>
        <taxon>Dikarya</taxon>
        <taxon>Basidiomycota</taxon>
        <taxon>Agaricomycotina</taxon>
        <taxon>Agaricomycetes</taxon>
        <taxon>Agaricomycetidae</taxon>
        <taxon>Agaricales</taxon>
        <taxon>Marasmiineae</taxon>
        <taxon>Mycenaceae</taxon>
        <taxon>Mycena</taxon>
    </lineage>
</organism>
<evidence type="ECO:0000256" key="1">
    <source>
        <dbReference type="SAM" id="MobiDB-lite"/>
    </source>
</evidence>
<dbReference type="InterPro" id="IPR041539">
    <property type="entry name" value="CxC5"/>
</dbReference>
<dbReference type="EMBL" id="JARIHO010000011">
    <property type="protein sequence ID" value="KAJ7353448.1"/>
    <property type="molecule type" value="Genomic_DNA"/>
</dbReference>
<evidence type="ECO:0000259" key="3">
    <source>
        <dbReference type="Pfam" id="PF18721"/>
    </source>
</evidence>
<evidence type="ECO:0000259" key="2">
    <source>
        <dbReference type="Pfam" id="PF18718"/>
    </source>
</evidence>